<dbReference type="SUPFAM" id="SSF51905">
    <property type="entry name" value="FAD/NAD(P)-binding domain"/>
    <property type="match status" value="1"/>
</dbReference>
<dbReference type="PANTHER" id="PTHR46028">
    <property type="entry name" value="KYNURENINE 3-MONOOXYGENASE"/>
    <property type="match status" value="1"/>
</dbReference>
<dbReference type="Gene3D" id="3.50.50.60">
    <property type="entry name" value="FAD/NAD(P)-binding domain"/>
    <property type="match status" value="1"/>
</dbReference>
<feature type="non-terminal residue" evidence="5">
    <location>
        <position position="98"/>
    </location>
</feature>
<sequence length="98" mass="10989">MNTPITIIGAGPAGLLLTHYLLRRGYTNIEIYESRQDPRLSSPDTQRTFPLALQARGRQALSKIENLEEKIAQKGTFCQGTLLHSQKGKTRSIPRKNL</sequence>
<evidence type="ECO:0000256" key="1">
    <source>
        <dbReference type="ARBA" id="ARBA00001974"/>
    </source>
</evidence>
<dbReference type="GO" id="GO:0004502">
    <property type="term" value="F:kynurenine 3-monooxygenase activity"/>
    <property type="evidence" value="ECO:0007669"/>
    <property type="project" value="TreeGrafter"/>
</dbReference>
<evidence type="ECO:0000313" key="5">
    <source>
        <dbReference type="EMBL" id="CCQ64578.1"/>
    </source>
</evidence>
<reference evidence="5 6" key="1">
    <citation type="submission" date="2013-01" db="EMBL/GenBank/DDBJ databases">
        <authorList>
            <person name="Bench S."/>
        </authorList>
    </citation>
    <scope>NUCLEOTIDE SEQUENCE [LARGE SCALE GENOMIC DNA]</scope>
    <source>
        <strain evidence="5 6">WH 0401</strain>
    </source>
</reference>
<keyword evidence="5" id="KW-0503">Monooxygenase</keyword>
<gene>
    <name evidence="5" type="ORF">CWATWH0401_4947</name>
</gene>
<dbReference type="RefSeq" id="WP_021837149.1">
    <property type="nucleotide sequence ID" value="NZ_CAQM01000916.1"/>
</dbReference>
<evidence type="ECO:0000256" key="2">
    <source>
        <dbReference type="ARBA" id="ARBA00022630"/>
    </source>
</evidence>
<accession>T2JFF8</accession>
<protein>
    <submittedName>
        <fullName evidence="5">Flavoprotein monooxygenase</fullName>
    </submittedName>
</protein>
<dbReference type="PANTHER" id="PTHR46028:SF2">
    <property type="entry name" value="KYNURENINE 3-MONOOXYGENASE"/>
    <property type="match status" value="1"/>
</dbReference>
<dbReference type="Proteomes" id="UP000018198">
    <property type="component" value="Unassembled WGS sequence"/>
</dbReference>
<name>T2JFF8_CROWT</name>
<evidence type="ECO:0000256" key="3">
    <source>
        <dbReference type="ARBA" id="ARBA00022827"/>
    </source>
</evidence>
<dbReference type="EMBL" id="CAQM01000916">
    <property type="protein sequence ID" value="CCQ64578.1"/>
    <property type="molecule type" value="Genomic_DNA"/>
</dbReference>
<keyword evidence="3" id="KW-0274">FAD</keyword>
<keyword evidence="4" id="KW-0560">Oxidoreductase</keyword>
<organism evidence="5 6">
    <name type="scientific">Crocosphaera watsonii WH 0401</name>
    <dbReference type="NCBI Taxonomy" id="555881"/>
    <lineage>
        <taxon>Bacteria</taxon>
        <taxon>Bacillati</taxon>
        <taxon>Cyanobacteriota</taxon>
        <taxon>Cyanophyceae</taxon>
        <taxon>Oscillatoriophycideae</taxon>
        <taxon>Chroococcales</taxon>
        <taxon>Aphanothecaceae</taxon>
        <taxon>Crocosphaera</taxon>
    </lineage>
</organism>
<dbReference type="GO" id="GO:0070189">
    <property type="term" value="P:kynurenine metabolic process"/>
    <property type="evidence" value="ECO:0007669"/>
    <property type="project" value="TreeGrafter"/>
</dbReference>
<evidence type="ECO:0000256" key="4">
    <source>
        <dbReference type="ARBA" id="ARBA00023002"/>
    </source>
</evidence>
<keyword evidence="2" id="KW-0285">Flavoprotein</keyword>
<comment type="caution">
    <text evidence="5">The sequence shown here is derived from an EMBL/GenBank/DDBJ whole genome shotgun (WGS) entry which is preliminary data.</text>
</comment>
<evidence type="ECO:0000313" key="6">
    <source>
        <dbReference type="Proteomes" id="UP000018198"/>
    </source>
</evidence>
<proteinExistence type="predicted"/>
<reference evidence="5 6" key="2">
    <citation type="submission" date="2013-09" db="EMBL/GenBank/DDBJ databases">
        <title>Whole genome comparison of six Crocosphaera watsonii strains with differing phenotypes.</title>
        <authorList>
            <person name="Bench S.R."/>
            <person name="Heller P."/>
            <person name="Frank I."/>
            <person name="Arciniega M."/>
            <person name="Shilova I.N."/>
            <person name="Zehr J.P."/>
        </authorList>
    </citation>
    <scope>NUCLEOTIDE SEQUENCE [LARGE SCALE GENOMIC DNA]</scope>
    <source>
        <strain evidence="5 6">WH 0401</strain>
    </source>
</reference>
<dbReference type="AlphaFoldDB" id="T2JFF8"/>
<dbReference type="InterPro" id="IPR036188">
    <property type="entry name" value="FAD/NAD-bd_sf"/>
</dbReference>
<dbReference type="Pfam" id="PF13450">
    <property type="entry name" value="NAD_binding_8"/>
    <property type="match status" value="1"/>
</dbReference>
<comment type="cofactor">
    <cofactor evidence="1">
        <name>FAD</name>
        <dbReference type="ChEBI" id="CHEBI:57692"/>
    </cofactor>
</comment>